<dbReference type="EMBL" id="JABFDY010000007">
    <property type="protein sequence ID" value="KAF7705742.1"/>
    <property type="molecule type" value="Genomic_DNA"/>
</dbReference>
<sequence length="166" mass="18074">MGEAVANVARRINATMENGLDTLDLSNCNLISFPDGVLKMIRSYADQIHIISLANNKLKSLSGKFFTMFTQLTDLDLQGNTLTKLPEAAGEMQHLISINLSNNNLNAFPEQLTNVPTLQNINLSGNQISDVSWEGVCAMSSLNMVDLRSNPLTSSPQTSPSFTLLT</sequence>
<comment type="caution">
    <text evidence="3">The sequence shown here is derived from an EMBL/GenBank/DDBJ whole genome shotgun (WGS) entry which is preliminary data.</text>
</comment>
<dbReference type="SUPFAM" id="SSF52075">
    <property type="entry name" value="Outer arm dynein light chain 1"/>
    <property type="match status" value="1"/>
</dbReference>
<dbReference type="AlphaFoldDB" id="A0A8T0BEW6"/>
<dbReference type="InterPro" id="IPR032675">
    <property type="entry name" value="LRR_dom_sf"/>
</dbReference>
<proteinExistence type="predicted"/>
<name>A0A8T0BEW6_SILME</name>
<dbReference type="GO" id="GO:0005737">
    <property type="term" value="C:cytoplasm"/>
    <property type="evidence" value="ECO:0007669"/>
    <property type="project" value="TreeGrafter"/>
</dbReference>
<dbReference type="Pfam" id="PF13855">
    <property type="entry name" value="LRR_8"/>
    <property type="match status" value="1"/>
</dbReference>
<accession>A0A8T0BEW6</accession>
<evidence type="ECO:0008006" key="5">
    <source>
        <dbReference type="Google" id="ProtNLM"/>
    </source>
</evidence>
<keyword evidence="2" id="KW-0677">Repeat</keyword>
<keyword evidence="4" id="KW-1185">Reference proteome</keyword>
<dbReference type="Pfam" id="PF00560">
    <property type="entry name" value="LRR_1"/>
    <property type="match status" value="1"/>
</dbReference>
<dbReference type="SMART" id="SM00369">
    <property type="entry name" value="LRR_TYP"/>
    <property type="match status" value="4"/>
</dbReference>
<dbReference type="Gene3D" id="3.80.10.10">
    <property type="entry name" value="Ribonuclease Inhibitor"/>
    <property type="match status" value="1"/>
</dbReference>
<organism evidence="3 4">
    <name type="scientific">Silurus meridionalis</name>
    <name type="common">Southern catfish</name>
    <name type="synonym">Silurus soldatovi meridionalis</name>
    <dbReference type="NCBI Taxonomy" id="175797"/>
    <lineage>
        <taxon>Eukaryota</taxon>
        <taxon>Metazoa</taxon>
        <taxon>Chordata</taxon>
        <taxon>Craniata</taxon>
        <taxon>Vertebrata</taxon>
        <taxon>Euteleostomi</taxon>
        <taxon>Actinopterygii</taxon>
        <taxon>Neopterygii</taxon>
        <taxon>Teleostei</taxon>
        <taxon>Ostariophysi</taxon>
        <taxon>Siluriformes</taxon>
        <taxon>Siluridae</taxon>
        <taxon>Silurus</taxon>
    </lineage>
</organism>
<dbReference type="PANTHER" id="PTHR48051">
    <property type="match status" value="1"/>
</dbReference>
<gene>
    <name evidence="3" type="ORF">HF521_021028</name>
</gene>
<dbReference type="PANTHER" id="PTHR48051:SF1">
    <property type="entry name" value="RAS SUPPRESSOR PROTEIN 1"/>
    <property type="match status" value="1"/>
</dbReference>
<dbReference type="OrthoDB" id="1060944at2759"/>
<dbReference type="InterPro" id="IPR050216">
    <property type="entry name" value="LRR_domain-containing"/>
</dbReference>
<evidence type="ECO:0000313" key="3">
    <source>
        <dbReference type="EMBL" id="KAF7705742.1"/>
    </source>
</evidence>
<evidence type="ECO:0000256" key="2">
    <source>
        <dbReference type="ARBA" id="ARBA00022737"/>
    </source>
</evidence>
<dbReference type="InterPro" id="IPR003591">
    <property type="entry name" value="Leu-rich_rpt_typical-subtyp"/>
</dbReference>
<evidence type="ECO:0000256" key="1">
    <source>
        <dbReference type="ARBA" id="ARBA00022614"/>
    </source>
</evidence>
<protein>
    <recommendedName>
        <fullName evidence="5">Leucine-rich repeat-containing protein 20</fullName>
    </recommendedName>
</protein>
<dbReference type="Proteomes" id="UP000606274">
    <property type="component" value="Unassembled WGS sequence"/>
</dbReference>
<keyword evidence="1" id="KW-0433">Leucine-rich repeat</keyword>
<dbReference type="InterPro" id="IPR001611">
    <property type="entry name" value="Leu-rich_rpt"/>
</dbReference>
<reference evidence="3" key="1">
    <citation type="submission" date="2020-08" db="EMBL/GenBank/DDBJ databases">
        <title>Chromosome-level assembly of Southern catfish (Silurus meridionalis) provides insights into visual adaptation to the nocturnal and benthic lifestyles.</title>
        <authorList>
            <person name="Zhang Y."/>
            <person name="Wang D."/>
            <person name="Peng Z."/>
        </authorList>
    </citation>
    <scope>NUCLEOTIDE SEQUENCE</scope>
    <source>
        <strain evidence="3">SWU-2019-XX</strain>
        <tissue evidence="3">Muscle</tissue>
    </source>
</reference>
<evidence type="ECO:0000313" key="4">
    <source>
        <dbReference type="Proteomes" id="UP000606274"/>
    </source>
</evidence>